<reference evidence="1 2" key="1">
    <citation type="journal article" date="2010" name="Proc. Natl. Acad. Sci. U.S.A.">
        <title>Insights into evolution of multicellular fungi from the assembled chromosomes of the mushroom Coprinopsis cinerea (Coprinus cinereus).</title>
        <authorList>
            <person name="Stajich J.E."/>
            <person name="Wilke S.K."/>
            <person name="Ahren D."/>
            <person name="Au C.H."/>
            <person name="Birren B.W."/>
            <person name="Borodovsky M."/>
            <person name="Burns C."/>
            <person name="Canback B."/>
            <person name="Casselton L.A."/>
            <person name="Cheng C.K."/>
            <person name="Deng J."/>
            <person name="Dietrich F.S."/>
            <person name="Fargo D.C."/>
            <person name="Farman M.L."/>
            <person name="Gathman A.C."/>
            <person name="Goldberg J."/>
            <person name="Guigo R."/>
            <person name="Hoegger P.J."/>
            <person name="Hooker J.B."/>
            <person name="Huggins A."/>
            <person name="James T.Y."/>
            <person name="Kamada T."/>
            <person name="Kilaru S."/>
            <person name="Kodira C."/>
            <person name="Kues U."/>
            <person name="Kupfer D."/>
            <person name="Kwan H.S."/>
            <person name="Lomsadze A."/>
            <person name="Li W."/>
            <person name="Lilly W.W."/>
            <person name="Ma L.J."/>
            <person name="Mackey A.J."/>
            <person name="Manning G."/>
            <person name="Martin F."/>
            <person name="Muraguchi H."/>
            <person name="Natvig D.O."/>
            <person name="Palmerini H."/>
            <person name="Ramesh M.A."/>
            <person name="Rehmeyer C.J."/>
            <person name="Roe B.A."/>
            <person name="Shenoy N."/>
            <person name="Stanke M."/>
            <person name="Ter-Hovhannisyan V."/>
            <person name="Tunlid A."/>
            <person name="Velagapudi R."/>
            <person name="Vision T.J."/>
            <person name="Zeng Q."/>
            <person name="Zolan M.E."/>
            <person name="Pukkila P.J."/>
        </authorList>
    </citation>
    <scope>NUCLEOTIDE SEQUENCE [LARGE SCALE GENOMIC DNA]</scope>
    <source>
        <strain evidence="2">Okayama-7 / 130 / ATCC MYA-4618 / FGSC 9003</strain>
    </source>
</reference>
<dbReference type="Proteomes" id="UP000001861">
    <property type="component" value="Unassembled WGS sequence"/>
</dbReference>
<evidence type="ECO:0000313" key="2">
    <source>
        <dbReference type="Proteomes" id="UP000001861"/>
    </source>
</evidence>
<dbReference type="EMBL" id="AACS02000005">
    <property type="protein sequence ID" value="EAU82763.2"/>
    <property type="molecule type" value="Genomic_DNA"/>
</dbReference>
<dbReference type="InParanoid" id="A8P604"/>
<dbReference type="KEGG" id="cci:CC1G_13282"/>
<proteinExistence type="predicted"/>
<dbReference type="GeneID" id="6015660"/>
<protein>
    <submittedName>
        <fullName evidence="1">Uncharacterized protein</fullName>
    </submittedName>
</protein>
<keyword evidence="2" id="KW-1185">Reference proteome</keyword>
<dbReference type="HOGENOM" id="CLU_1959468_0_0_1"/>
<name>A8P604_COPC7</name>
<sequence>MPDTSFENLLALLAQLDTIQKALENSASSSKVPEEFFTHIRRSIFAVAIAFQDRFLKIVSQDIMIHDIAAIVKDAVFSPDNASHDAVTRLHLLFLQRQTYAHVWNDPTGRYGAAPQEPVPSIPSVASLVLRLAFGTFPCLLYQTLLPGI</sequence>
<evidence type="ECO:0000313" key="1">
    <source>
        <dbReference type="EMBL" id="EAU82763.2"/>
    </source>
</evidence>
<dbReference type="VEuPathDB" id="FungiDB:CC1G_13282"/>
<dbReference type="AlphaFoldDB" id="A8P604"/>
<comment type="caution">
    <text evidence="1">The sequence shown here is derived from an EMBL/GenBank/DDBJ whole genome shotgun (WGS) entry which is preliminary data.</text>
</comment>
<dbReference type="RefSeq" id="XP_001839059.2">
    <property type="nucleotide sequence ID" value="XM_001839007.2"/>
</dbReference>
<organism evidence="1 2">
    <name type="scientific">Coprinopsis cinerea (strain Okayama-7 / 130 / ATCC MYA-4618 / FGSC 9003)</name>
    <name type="common">Inky cap fungus</name>
    <name type="synonym">Hormographiella aspergillata</name>
    <dbReference type="NCBI Taxonomy" id="240176"/>
    <lineage>
        <taxon>Eukaryota</taxon>
        <taxon>Fungi</taxon>
        <taxon>Dikarya</taxon>
        <taxon>Basidiomycota</taxon>
        <taxon>Agaricomycotina</taxon>
        <taxon>Agaricomycetes</taxon>
        <taxon>Agaricomycetidae</taxon>
        <taxon>Agaricales</taxon>
        <taxon>Agaricineae</taxon>
        <taxon>Psathyrellaceae</taxon>
        <taxon>Coprinopsis</taxon>
    </lineage>
</organism>
<gene>
    <name evidence="1" type="ORF">CC1G_13282</name>
</gene>
<accession>A8P604</accession>